<keyword evidence="10" id="KW-0143">Chaperone</keyword>
<evidence type="ECO:0000256" key="1">
    <source>
        <dbReference type="ARBA" id="ARBA00004651"/>
    </source>
</evidence>
<evidence type="ECO:0000259" key="18">
    <source>
        <dbReference type="Pfam" id="PF02096"/>
    </source>
</evidence>
<evidence type="ECO:0000256" key="17">
    <source>
        <dbReference type="SAM" id="Phobius"/>
    </source>
</evidence>
<feature type="transmembrane region" description="Helical" evidence="17">
    <location>
        <begin position="98"/>
        <end position="119"/>
    </location>
</feature>
<keyword evidence="8 17" id="KW-1133">Transmembrane helix</keyword>
<dbReference type="PANTHER" id="PTHR12428:SF65">
    <property type="entry name" value="CYTOCHROME C OXIDASE ASSEMBLY PROTEIN COX18, MITOCHONDRIAL"/>
    <property type="match status" value="1"/>
</dbReference>
<evidence type="ECO:0000256" key="14">
    <source>
        <dbReference type="ARBA" id="ARBA00033245"/>
    </source>
</evidence>
<evidence type="ECO:0000256" key="12">
    <source>
        <dbReference type="ARBA" id="ARBA00026028"/>
    </source>
</evidence>
<evidence type="ECO:0000256" key="3">
    <source>
        <dbReference type="ARBA" id="ARBA00015325"/>
    </source>
</evidence>
<evidence type="ECO:0000313" key="20">
    <source>
        <dbReference type="Proteomes" id="UP000517916"/>
    </source>
</evidence>
<gene>
    <name evidence="19" type="ORF">BC739_001994</name>
</gene>
<comment type="function">
    <text evidence="11">Required for the insertion and/or proper folding and/or complex formation of integral membrane proteins into the membrane. Involved in integration of membrane proteins that insert both dependently and independently of the Sec translocase complex, as well as at least some lipoproteins. Aids folding of multispanning membrane proteins.</text>
</comment>
<accession>A0ABR6BD36</accession>
<evidence type="ECO:0000256" key="11">
    <source>
        <dbReference type="ARBA" id="ARBA00025034"/>
    </source>
</evidence>
<comment type="similarity">
    <text evidence="2">Belongs to the OXA1/ALB3/YidC family. Type 1 subfamily.</text>
</comment>
<evidence type="ECO:0000256" key="10">
    <source>
        <dbReference type="ARBA" id="ARBA00023186"/>
    </source>
</evidence>
<feature type="transmembrane region" description="Helical" evidence="17">
    <location>
        <begin position="27"/>
        <end position="48"/>
    </location>
</feature>
<keyword evidence="7" id="KW-0653">Protein transport</keyword>
<reference evidence="19 20" key="1">
    <citation type="submission" date="2020-08" db="EMBL/GenBank/DDBJ databases">
        <title>Genomic Encyclopedia of Archaeal and Bacterial Type Strains, Phase II (KMG-II): from individual species to whole genera.</title>
        <authorList>
            <person name="Goeker M."/>
        </authorList>
    </citation>
    <scope>NUCLEOTIDE SEQUENCE [LARGE SCALE GENOMIC DNA]</scope>
    <source>
        <strain evidence="19 20">DSM 43850</strain>
    </source>
</reference>
<feature type="transmembrane region" description="Helical" evidence="17">
    <location>
        <begin position="150"/>
        <end position="169"/>
    </location>
</feature>
<protein>
    <recommendedName>
        <fullName evidence="3">Membrane protein insertase YidC</fullName>
    </recommendedName>
    <alternativeName>
        <fullName evidence="15">Foldase YidC</fullName>
    </alternativeName>
    <alternativeName>
        <fullName evidence="14">Membrane integrase YidC</fullName>
    </alternativeName>
    <alternativeName>
        <fullName evidence="13">Membrane protein YidC</fullName>
    </alternativeName>
</protein>
<evidence type="ECO:0000256" key="5">
    <source>
        <dbReference type="ARBA" id="ARBA00022475"/>
    </source>
</evidence>
<dbReference type="EMBL" id="JACJID010000001">
    <property type="protein sequence ID" value="MBA8924797.1"/>
    <property type="molecule type" value="Genomic_DNA"/>
</dbReference>
<keyword evidence="9 17" id="KW-0472">Membrane</keyword>
<dbReference type="InterPro" id="IPR047196">
    <property type="entry name" value="YidC_ALB_C"/>
</dbReference>
<organism evidence="19 20">
    <name type="scientific">Kutzneria viridogrisea</name>
    <dbReference type="NCBI Taxonomy" id="47990"/>
    <lineage>
        <taxon>Bacteria</taxon>
        <taxon>Bacillati</taxon>
        <taxon>Actinomycetota</taxon>
        <taxon>Actinomycetes</taxon>
        <taxon>Pseudonocardiales</taxon>
        <taxon>Pseudonocardiaceae</taxon>
        <taxon>Kutzneria</taxon>
    </lineage>
</organism>
<comment type="subcellular location">
    <subcellularLocation>
        <location evidence="1">Cell membrane</location>
        <topology evidence="1">Multi-pass membrane protein</topology>
    </subcellularLocation>
    <subcellularLocation>
        <location evidence="16">Membrane</location>
        <topology evidence="16">Multi-pass membrane protein</topology>
    </subcellularLocation>
</comment>
<feature type="transmembrane region" description="Helical" evidence="17">
    <location>
        <begin position="190"/>
        <end position="211"/>
    </location>
</feature>
<keyword evidence="5" id="KW-1003">Cell membrane</keyword>
<evidence type="ECO:0000256" key="7">
    <source>
        <dbReference type="ARBA" id="ARBA00022927"/>
    </source>
</evidence>
<name>A0ABR6BD36_9PSEU</name>
<evidence type="ECO:0000256" key="4">
    <source>
        <dbReference type="ARBA" id="ARBA00022448"/>
    </source>
</evidence>
<keyword evidence="20" id="KW-1185">Reference proteome</keyword>
<keyword evidence="6 16" id="KW-0812">Transmembrane</keyword>
<dbReference type="InterPro" id="IPR001708">
    <property type="entry name" value="YidC/ALB3/OXA1/COX18"/>
</dbReference>
<evidence type="ECO:0000256" key="2">
    <source>
        <dbReference type="ARBA" id="ARBA00010527"/>
    </source>
</evidence>
<dbReference type="NCBIfam" id="TIGR03592">
    <property type="entry name" value="yidC_oxa1_cterm"/>
    <property type="match status" value="1"/>
</dbReference>
<dbReference type="RefSeq" id="WP_025357682.1">
    <property type="nucleotide sequence ID" value="NZ_BAAABQ010000001.1"/>
</dbReference>
<evidence type="ECO:0000256" key="9">
    <source>
        <dbReference type="ARBA" id="ARBA00023136"/>
    </source>
</evidence>
<keyword evidence="4" id="KW-0813">Transport</keyword>
<sequence length="234" mass="25329">MFSTLFDPFITAAYHVVTWLASITEPLMGPVSTAAAIVLFTMAVRGLLHPLVRAQVRGERKRALLTPKIKELRDKHGTNAEKLNAELGKLYAAEGGTMFAGCLPMLVQLPFFSVMYQLFLSPTVQGQPNGLLTNTLFGVPLGHLFLTGPTLVQVGLFAAMAAVATWNSMRAAQSMKSADQPVPGGAVLRYLPYLSVVFAMFVPLAAGLYLLTTTTWASVERYLLNRDQLTGVPA</sequence>
<dbReference type="PANTHER" id="PTHR12428">
    <property type="entry name" value="OXA1"/>
    <property type="match status" value="1"/>
</dbReference>
<evidence type="ECO:0000256" key="8">
    <source>
        <dbReference type="ARBA" id="ARBA00022989"/>
    </source>
</evidence>
<dbReference type="CDD" id="cd20070">
    <property type="entry name" value="5TM_YidC_Alb3"/>
    <property type="match status" value="1"/>
</dbReference>
<comment type="caution">
    <text evidence="19">The sequence shown here is derived from an EMBL/GenBank/DDBJ whole genome shotgun (WGS) entry which is preliminary data.</text>
</comment>
<dbReference type="Pfam" id="PF02096">
    <property type="entry name" value="60KD_IMP"/>
    <property type="match status" value="1"/>
</dbReference>
<proteinExistence type="inferred from homology"/>
<feature type="domain" description="Membrane insertase YidC/Oxa/ALB C-terminal" evidence="18">
    <location>
        <begin position="35"/>
        <end position="226"/>
    </location>
</feature>
<evidence type="ECO:0000313" key="19">
    <source>
        <dbReference type="EMBL" id="MBA8924797.1"/>
    </source>
</evidence>
<evidence type="ECO:0000256" key="16">
    <source>
        <dbReference type="RuleBase" id="RU003945"/>
    </source>
</evidence>
<evidence type="ECO:0000256" key="15">
    <source>
        <dbReference type="ARBA" id="ARBA00033342"/>
    </source>
</evidence>
<dbReference type="Proteomes" id="UP000517916">
    <property type="component" value="Unassembled WGS sequence"/>
</dbReference>
<evidence type="ECO:0000256" key="6">
    <source>
        <dbReference type="ARBA" id="ARBA00022692"/>
    </source>
</evidence>
<dbReference type="InterPro" id="IPR028055">
    <property type="entry name" value="YidC/Oxa/ALB_C"/>
</dbReference>
<evidence type="ECO:0000256" key="13">
    <source>
        <dbReference type="ARBA" id="ARBA00031538"/>
    </source>
</evidence>
<comment type="subunit">
    <text evidence="12">Interacts with the Sec translocase complex via SecD. Specifically interacts with transmembrane segments of nascent integral membrane proteins during membrane integration.</text>
</comment>